<accession>A0A975T452</accession>
<feature type="domain" description="Sulfatase-modifying factor enzyme-like" evidence="2">
    <location>
        <begin position="27"/>
        <end position="277"/>
    </location>
</feature>
<feature type="region of interest" description="Disordered" evidence="1">
    <location>
        <begin position="157"/>
        <end position="176"/>
    </location>
</feature>
<dbReference type="KEGG" id="rsin:B6N60_00391"/>
<dbReference type="Pfam" id="PF03781">
    <property type="entry name" value="FGE-sulfatase"/>
    <property type="match status" value="1"/>
</dbReference>
<dbReference type="InterPro" id="IPR005532">
    <property type="entry name" value="SUMF_dom"/>
</dbReference>
<dbReference type="PANTHER" id="PTHR23150:SF19">
    <property type="entry name" value="FORMYLGLYCINE-GENERATING ENZYME"/>
    <property type="match status" value="1"/>
</dbReference>
<evidence type="ECO:0000313" key="3">
    <source>
        <dbReference type="EMBL" id="QXE21714.1"/>
    </source>
</evidence>
<dbReference type="RefSeq" id="WP_190600920.1">
    <property type="nucleotide sequence ID" value="NZ_CP021056.1"/>
</dbReference>
<dbReference type="AlphaFoldDB" id="A0A975T452"/>
<dbReference type="GO" id="GO:0120147">
    <property type="term" value="F:formylglycine-generating oxidase activity"/>
    <property type="evidence" value="ECO:0007669"/>
    <property type="project" value="TreeGrafter"/>
</dbReference>
<dbReference type="InterPro" id="IPR051043">
    <property type="entry name" value="Sulfatase_Mod_Factor_Kinase"/>
</dbReference>
<dbReference type="SUPFAM" id="SSF56436">
    <property type="entry name" value="C-type lectin-like"/>
    <property type="match status" value="1"/>
</dbReference>
<dbReference type="InterPro" id="IPR042095">
    <property type="entry name" value="SUMF_sf"/>
</dbReference>
<dbReference type="PANTHER" id="PTHR23150">
    <property type="entry name" value="SULFATASE MODIFYING FACTOR 1, 2"/>
    <property type="match status" value="1"/>
</dbReference>
<gene>
    <name evidence="3" type="ORF">B6N60_00391</name>
</gene>
<dbReference type="EMBL" id="CP021056">
    <property type="protein sequence ID" value="QXE21714.1"/>
    <property type="molecule type" value="Genomic_DNA"/>
</dbReference>
<evidence type="ECO:0000313" key="4">
    <source>
        <dbReference type="Proteomes" id="UP000683511"/>
    </source>
</evidence>
<evidence type="ECO:0000259" key="2">
    <source>
        <dbReference type="Pfam" id="PF03781"/>
    </source>
</evidence>
<organism evidence="3 4">
    <name type="scientific">Richelia sinica FACHB-800</name>
    <dbReference type="NCBI Taxonomy" id="1357546"/>
    <lineage>
        <taxon>Bacteria</taxon>
        <taxon>Bacillati</taxon>
        <taxon>Cyanobacteriota</taxon>
        <taxon>Cyanophyceae</taxon>
        <taxon>Nostocales</taxon>
        <taxon>Nostocaceae</taxon>
        <taxon>Richelia</taxon>
    </lineage>
</organism>
<evidence type="ECO:0000256" key="1">
    <source>
        <dbReference type="SAM" id="MobiDB-lite"/>
    </source>
</evidence>
<dbReference type="Proteomes" id="UP000683511">
    <property type="component" value="Chromosome"/>
</dbReference>
<protein>
    <recommendedName>
        <fullName evidence="2">Sulfatase-modifying factor enzyme-like domain-containing protein</fullName>
    </recommendedName>
</protein>
<reference evidence="3" key="1">
    <citation type="submission" date="2017-04" db="EMBL/GenBank/DDBJ databases">
        <title>Genome deletions in a multicellular cyanobacterial endosymbiont for morphological adaptation in marine diatoms.</title>
        <authorList>
            <person name="Wang Y."/>
            <person name="Gao H."/>
            <person name="Li R."/>
            <person name="Xu X."/>
        </authorList>
    </citation>
    <scope>NUCLEOTIDE SEQUENCE</scope>
    <source>
        <strain evidence="3">FACHB 800</strain>
    </source>
</reference>
<dbReference type="InterPro" id="IPR016187">
    <property type="entry name" value="CTDL_fold"/>
</dbReference>
<dbReference type="Gene3D" id="3.90.1580.10">
    <property type="entry name" value="paralog of FGE (formylglycine-generating enzyme)"/>
    <property type="match status" value="1"/>
</dbReference>
<sequence>MPKIVINRIQKTAKCYVEDLGNGIELEMVLIPRGSFMMGSPEDELERRDSESPQHLVNIQLCCMGKFPVTQAQWQAVAAMPQVNRELNPNPSNFKGANRPVEQVSWYDAVEFCSRLSQHTGRNYRLPSEAEWEYACRAGTTTPFHFGETITTDLANYDGTDGENNQWSGSYGQGPKGVYRQETTEVGSFGVANNFGLYDMHGNVWEWCLDDWHSNYEGAPTDGSAWFNSDKNLIDKTGQAMLRGGSWFGNPEICRSAYRNYYGRDSRYDNYFGFRVVCGVGITY</sequence>
<name>A0A975T452_9NOST</name>
<proteinExistence type="predicted"/>
<keyword evidence="4" id="KW-1185">Reference proteome</keyword>